<organism evidence="2 3">
    <name type="scientific">Microbacterium oxydans</name>
    <dbReference type="NCBI Taxonomy" id="82380"/>
    <lineage>
        <taxon>Bacteria</taxon>
        <taxon>Bacillati</taxon>
        <taxon>Actinomycetota</taxon>
        <taxon>Actinomycetes</taxon>
        <taxon>Micrococcales</taxon>
        <taxon>Microbacteriaceae</taxon>
        <taxon>Microbacterium</taxon>
    </lineage>
</organism>
<evidence type="ECO:0000256" key="1">
    <source>
        <dbReference type="SAM" id="Phobius"/>
    </source>
</evidence>
<keyword evidence="1" id="KW-1133">Transmembrane helix</keyword>
<dbReference type="AlphaFoldDB" id="A0A3S9WG27"/>
<feature type="transmembrane region" description="Helical" evidence="1">
    <location>
        <begin position="70"/>
        <end position="93"/>
    </location>
</feature>
<accession>A0A3S9WG27</accession>
<keyword evidence="1" id="KW-0472">Membrane</keyword>
<gene>
    <name evidence="2" type="ORF">CVS54_00338</name>
</gene>
<evidence type="ECO:0000313" key="3">
    <source>
        <dbReference type="Proteomes" id="UP000274841"/>
    </source>
</evidence>
<name>A0A3S9WG27_9MICO</name>
<reference evidence="2 3" key="1">
    <citation type="submission" date="2018-08" db="EMBL/GenBank/DDBJ databases">
        <title>Microbacterium oxydans strain HG3.</title>
        <authorList>
            <person name="ORTET P."/>
        </authorList>
    </citation>
    <scope>NUCLEOTIDE SEQUENCE [LARGE SCALE GENOMIC DNA]</scope>
    <source>
        <strain evidence="2 3">HG3</strain>
    </source>
</reference>
<dbReference type="KEGG" id="moy:CVS54_00338"/>
<evidence type="ECO:0000313" key="2">
    <source>
        <dbReference type="EMBL" id="AZS39038.1"/>
    </source>
</evidence>
<dbReference type="RefSeq" id="WP_127011606.1">
    <property type="nucleotide sequence ID" value="NZ_CP031422.1"/>
</dbReference>
<dbReference type="EMBL" id="CP031422">
    <property type="protein sequence ID" value="AZS39038.1"/>
    <property type="molecule type" value="Genomic_DNA"/>
</dbReference>
<evidence type="ECO:0008006" key="4">
    <source>
        <dbReference type="Google" id="ProtNLM"/>
    </source>
</evidence>
<dbReference type="Proteomes" id="UP000274841">
    <property type="component" value="Chromosome"/>
</dbReference>
<sequence length="194" mass="20924">MSSPAFRRVLRRETHSPRTVAMIIAVVLLLVVLIYIGTEIVLFLLAQPALLLGPAAAATWLIGLPTAQPGWLVAVFGVVLAVLGVIFVFLALAPGRLSKHQMQHENRAVLVDNGVIAASVAQHLSDETGIAREDITVGVSHRTVDVTVRPAVGVPLDKGPIQQLAAAEVDSYQLTPKVKTRVRVERPKQNEDEQ</sequence>
<proteinExistence type="predicted"/>
<keyword evidence="1" id="KW-0812">Transmembrane</keyword>
<feature type="transmembrane region" description="Helical" evidence="1">
    <location>
        <begin position="20"/>
        <end position="50"/>
    </location>
</feature>
<protein>
    <recommendedName>
        <fullName evidence="4">DNA/RNA endonuclease G</fullName>
    </recommendedName>
</protein>